<dbReference type="RefSeq" id="WP_042400648.1">
    <property type="nucleotide sequence ID" value="NZ_CYYT01000005.1"/>
</dbReference>
<evidence type="ECO:0008006" key="4">
    <source>
        <dbReference type="Google" id="ProtNLM"/>
    </source>
</evidence>
<evidence type="ECO:0000256" key="1">
    <source>
        <dbReference type="SAM" id="Phobius"/>
    </source>
</evidence>
<evidence type="ECO:0000313" key="2">
    <source>
        <dbReference type="EMBL" id="CUO37466.1"/>
    </source>
</evidence>
<accession>A0A173ZZZ8</accession>
<keyword evidence="1" id="KW-0472">Membrane</keyword>
<dbReference type="OrthoDB" id="2881669at2"/>
<proteinExistence type="predicted"/>
<dbReference type="PROSITE" id="PS51257">
    <property type="entry name" value="PROKAR_LIPOPROTEIN"/>
    <property type="match status" value="1"/>
</dbReference>
<dbReference type="EMBL" id="CYZV01000022">
    <property type="protein sequence ID" value="CUO37466.1"/>
    <property type="molecule type" value="Genomic_DNA"/>
</dbReference>
<name>A0A173ZZZ8_9CLOT</name>
<keyword evidence="1" id="KW-0812">Transmembrane</keyword>
<reference evidence="2 3" key="1">
    <citation type="submission" date="2015-09" db="EMBL/GenBank/DDBJ databases">
        <authorList>
            <consortium name="Pathogen Informatics"/>
        </authorList>
    </citation>
    <scope>NUCLEOTIDE SEQUENCE [LARGE SCALE GENOMIC DNA]</scope>
    <source>
        <strain evidence="2 3">2789STDY5834855</strain>
    </source>
</reference>
<dbReference type="AlphaFoldDB" id="A0A173ZZZ8"/>
<feature type="transmembrane region" description="Helical" evidence="1">
    <location>
        <begin position="12"/>
        <end position="28"/>
    </location>
</feature>
<protein>
    <recommendedName>
        <fullName evidence="4">Lipoprotein</fullName>
    </recommendedName>
</protein>
<evidence type="ECO:0000313" key="3">
    <source>
        <dbReference type="Proteomes" id="UP000095558"/>
    </source>
</evidence>
<keyword evidence="1" id="KW-1133">Transmembrane helix</keyword>
<dbReference type="GeneID" id="83012749"/>
<sequence length="171" mass="19986">MGSKSGDLIRNTIIIVLSSIIYGIIITGCSDNTSFKSTELNNVFIDNLNIGSSIQNINLKKYTESNRYSGDYMCKFEELIIDSEDNKVKYLFGRFDEKRIVISINNKRNLSYIYEVSEILGYNYKEKWKDREQQLKEYIYYDNINGIKAEFIYSDFDSSLAWVTLSKVKNY</sequence>
<dbReference type="Proteomes" id="UP000095558">
    <property type="component" value="Unassembled WGS sequence"/>
</dbReference>
<gene>
    <name evidence="2" type="ORF">ERS852470_02160</name>
</gene>
<organism evidence="2 3">
    <name type="scientific">Clostridium disporicum</name>
    <dbReference type="NCBI Taxonomy" id="84024"/>
    <lineage>
        <taxon>Bacteria</taxon>
        <taxon>Bacillati</taxon>
        <taxon>Bacillota</taxon>
        <taxon>Clostridia</taxon>
        <taxon>Eubacteriales</taxon>
        <taxon>Clostridiaceae</taxon>
        <taxon>Clostridium</taxon>
    </lineage>
</organism>